<protein>
    <submittedName>
        <fullName evidence="1">Uncharacterized protein</fullName>
    </submittedName>
</protein>
<accession>A0A2T3YQ77</accession>
<sequence length="57" mass="6807">KLFTGIQYNSIFIVVCRLIKQAYFLLYKKLHLLKDLAYTYIKIIAANYRLPKEIILN</sequence>
<evidence type="ECO:0000313" key="2">
    <source>
        <dbReference type="Proteomes" id="UP000240493"/>
    </source>
</evidence>
<dbReference type="AlphaFoldDB" id="A0A2T3YQ77"/>
<name>A0A2T3YQ77_TRIA4</name>
<reference evidence="1 2" key="1">
    <citation type="submission" date="2016-07" db="EMBL/GenBank/DDBJ databases">
        <title>Multiple horizontal gene transfer events from other fungi enriched the ability of initially mycotrophic Trichoderma (Ascomycota) to feed on dead plant biomass.</title>
        <authorList>
            <consortium name="DOE Joint Genome Institute"/>
            <person name="Aerts A."/>
            <person name="Atanasova L."/>
            <person name="Chenthamara K."/>
            <person name="Zhang J."/>
            <person name="Grujic M."/>
            <person name="Henrissat B."/>
            <person name="Kuo A."/>
            <person name="Salamov A."/>
            <person name="Lipzen A."/>
            <person name="Labutti K."/>
            <person name="Barry K."/>
            <person name="Miao Y."/>
            <person name="Rahimi M.J."/>
            <person name="Shen Q."/>
            <person name="Grigoriev I.V."/>
            <person name="Kubicek C.P."/>
            <person name="Druzhinina I.S."/>
        </authorList>
    </citation>
    <scope>NUCLEOTIDE SEQUENCE [LARGE SCALE GENOMIC DNA]</scope>
    <source>
        <strain evidence="1 2">CBS 433.97</strain>
    </source>
</reference>
<feature type="non-terminal residue" evidence="1">
    <location>
        <position position="1"/>
    </location>
</feature>
<evidence type="ECO:0000313" key="1">
    <source>
        <dbReference type="EMBL" id="PTB34731.1"/>
    </source>
</evidence>
<organism evidence="1 2">
    <name type="scientific">Trichoderma asperellum (strain ATCC 204424 / CBS 433.97 / NBRC 101777)</name>
    <dbReference type="NCBI Taxonomy" id="1042311"/>
    <lineage>
        <taxon>Eukaryota</taxon>
        <taxon>Fungi</taxon>
        <taxon>Dikarya</taxon>
        <taxon>Ascomycota</taxon>
        <taxon>Pezizomycotina</taxon>
        <taxon>Sordariomycetes</taxon>
        <taxon>Hypocreomycetidae</taxon>
        <taxon>Hypocreales</taxon>
        <taxon>Hypocreaceae</taxon>
        <taxon>Trichoderma</taxon>
    </lineage>
</organism>
<keyword evidence="2" id="KW-1185">Reference proteome</keyword>
<dbReference type="Proteomes" id="UP000240493">
    <property type="component" value="Unassembled WGS sequence"/>
</dbReference>
<proteinExistence type="predicted"/>
<dbReference type="EMBL" id="KZ679314">
    <property type="protein sequence ID" value="PTB34731.1"/>
    <property type="molecule type" value="Genomic_DNA"/>
</dbReference>
<gene>
    <name evidence="1" type="ORF">M441DRAFT_155012</name>
</gene>